<keyword evidence="9 15" id="KW-0274">FAD</keyword>
<dbReference type="SUPFAM" id="SSF51905">
    <property type="entry name" value="FAD/NAD(P)-binding domain"/>
    <property type="match status" value="2"/>
</dbReference>
<dbReference type="PROSITE" id="PS00365">
    <property type="entry name" value="NIR_SIR"/>
    <property type="match status" value="1"/>
</dbReference>
<feature type="domain" description="FAD/NAD(P)-binding" evidence="20">
    <location>
        <begin position="3"/>
        <end position="288"/>
    </location>
</feature>
<dbReference type="GO" id="GO:0050661">
    <property type="term" value="F:NADP binding"/>
    <property type="evidence" value="ECO:0007669"/>
    <property type="project" value="UniProtKB-UniRule"/>
</dbReference>
<evidence type="ECO:0000256" key="6">
    <source>
        <dbReference type="ARBA" id="ARBA00022630"/>
    </source>
</evidence>
<dbReference type="InterPro" id="IPR012744">
    <property type="entry name" value="Nitri_red_NirB"/>
</dbReference>
<reference evidence="22 23" key="1">
    <citation type="submission" date="2020-08" db="EMBL/GenBank/DDBJ databases">
        <title>Genomic Encyclopedia of Type Strains, Phase IV (KMG-IV): sequencing the most valuable type-strain genomes for metagenomic binning, comparative biology and taxonomic classification.</title>
        <authorList>
            <person name="Goeker M."/>
        </authorList>
    </citation>
    <scope>NUCLEOTIDE SEQUENCE [LARGE SCALE GENOMIC DNA]</scope>
    <source>
        <strain evidence="22 23">DSM 105137</strain>
    </source>
</reference>
<dbReference type="SUPFAM" id="SSF56014">
    <property type="entry name" value="Nitrite and sulphite reductase 4Fe-4S domain-like"/>
    <property type="match status" value="1"/>
</dbReference>
<comment type="cofactor">
    <cofactor evidence="16">
        <name>[4Fe-4S] cluster</name>
        <dbReference type="ChEBI" id="CHEBI:49883"/>
    </cofactor>
    <text evidence="16">Binds 1 [4Fe-4S] cluster per subunit.</text>
</comment>
<accession>A0A840E0V6</accession>
<feature type="binding site" evidence="16">
    <location>
        <position position="650"/>
    </location>
    <ligand>
        <name>[4Fe-4S] cluster</name>
        <dbReference type="ChEBI" id="CHEBI:49883"/>
    </ligand>
</feature>
<dbReference type="InterPro" id="IPR016156">
    <property type="entry name" value="FAD/NAD-linked_Rdtase_dimer_sf"/>
</dbReference>
<dbReference type="GO" id="GO:0042128">
    <property type="term" value="P:nitrate assimilation"/>
    <property type="evidence" value="ECO:0007669"/>
    <property type="project" value="UniProtKB-UniRule"/>
</dbReference>
<dbReference type="FunFam" id="3.30.413.10:FF:000007">
    <property type="entry name" value="Nitrite reductase [NAD(P)H] large subunit"/>
    <property type="match status" value="1"/>
</dbReference>
<dbReference type="InterPro" id="IPR005117">
    <property type="entry name" value="NiRdtase/SiRdtase_haem-b_fer"/>
</dbReference>
<dbReference type="Gene3D" id="3.30.390.30">
    <property type="match status" value="1"/>
</dbReference>
<comment type="cofactor">
    <cofactor evidence="14">
        <name>[2Fe-2S] cluster</name>
        <dbReference type="ChEBI" id="CHEBI:190135"/>
    </cofactor>
</comment>
<dbReference type="Proteomes" id="UP000576209">
    <property type="component" value="Unassembled WGS sequence"/>
</dbReference>
<keyword evidence="5 16" id="KW-0349">Heme</keyword>
<evidence type="ECO:0000313" key="22">
    <source>
        <dbReference type="EMBL" id="MBB4079164.1"/>
    </source>
</evidence>
<dbReference type="InterPro" id="IPR036188">
    <property type="entry name" value="FAD/NAD-bd_sf"/>
</dbReference>
<evidence type="ECO:0000256" key="11">
    <source>
        <dbReference type="ARBA" id="ARBA00023004"/>
    </source>
</evidence>
<dbReference type="Pfam" id="PF18267">
    <property type="entry name" value="Rubredoxin_C"/>
    <property type="match status" value="1"/>
</dbReference>
<evidence type="ECO:0000259" key="20">
    <source>
        <dbReference type="Pfam" id="PF07992"/>
    </source>
</evidence>
<evidence type="ECO:0000256" key="12">
    <source>
        <dbReference type="ARBA" id="ARBA00023014"/>
    </source>
</evidence>
<comment type="similarity">
    <text evidence="3">Belongs to the nitrite and sulfite reductase 4Fe-4S domain family.</text>
</comment>
<gene>
    <name evidence="22" type="ORF">GGR28_001784</name>
</gene>
<evidence type="ECO:0000256" key="7">
    <source>
        <dbReference type="ARBA" id="ARBA00022714"/>
    </source>
</evidence>
<evidence type="ECO:0000256" key="16">
    <source>
        <dbReference type="PIRSR" id="PIRSR037149-1"/>
    </source>
</evidence>
<comment type="cofactor">
    <cofactor evidence="1 15">
        <name>FAD</name>
        <dbReference type="ChEBI" id="CHEBI:57692"/>
    </cofactor>
</comment>
<comment type="caution">
    <text evidence="22">The sequence shown here is derived from an EMBL/GenBank/DDBJ whole genome shotgun (WGS) entry which is preliminary data.</text>
</comment>
<dbReference type="InterPro" id="IPR017121">
    <property type="entry name" value="Nitrite_Rdtase_lsu"/>
</dbReference>
<protein>
    <submittedName>
        <fullName evidence="22">Nitrite reductase (NADH) large subunit</fullName>
        <ecNumber evidence="22">1.7.1.15</ecNumber>
    </submittedName>
</protein>
<sequence length="836" mass="90859">MQQIVVIGNGMVGHKFCDLFARHPRRHAFQLTVFGEEQRPAYDRVHLSAYFTDRDADKLSLATREWYAENQIELRTGELVTELDTANRQLGTHLGYEMHYDYLVLATGSVPFVPPIPGKEKSGVFVYRTIEDLDAILDYAAKLRELPGARSVVMGGGLLGLEAAKATLDMGLPTDVVEFAPRLMPRQLDEGGAATLTSTLEGLGLGVHLSKSTSAVGGNGCITHLDFSDGSQLEADLLIISAGIRPRDELARKAGIEVGPRGGILADEYMRTSAPDVFVIGEAALYREMIYGLVAPGYDMARVSLSTIMADADGGCMPESIDLSTKLKLIGTDVASFGECFPEPGTARSIVYHDEAAGIYKRINVSPDGSRLLGGILVGDAADYNMLHQIYKNAMALPPQPEDLILGTRGSGGDAGAGIMDLPDAAVICSCENVTKGTLCGHLSAEQAHSVKDLVACTKAGTGCGGCKPILSDLVENYLKSQGRVVRNTLCEHFAYTRQELRDLIVLKQLRTYDEALDELGHGHGCETCKPALAGIFATVYAETANPQAAIQDTNDRFLANIQRNGTYSVVPRVPAGEITPDKLIAIGAVAKKYGLYTKITGGQRIDLFGARLDQLPPIWEELIAAGFESGHAYGKSLRTVKSCVGSTWCRYGMDESVTFAIEIEERYKGLRSPHKLKGGVSGCIRECAEARGKDFGLIAVEEGYNVYVCGNGGARPKHAELLAGPVDRQTAVRYLDRFLMFYLRTAGPLVRTAKWLEGLEGGIAYLRSVVVDDVLGINEELETEMQGLVNGYRCEWKEAVNDPALRARFRPFVNTDEAEELEFVALREQKMPKPW</sequence>
<dbReference type="InterPro" id="IPR041575">
    <property type="entry name" value="Rubredoxin_C"/>
</dbReference>
<keyword evidence="12 16" id="KW-0411">Iron-sulfur</keyword>
<dbReference type="PIRSF" id="PIRSF037149">
    <property type="entry name" value="NirB"/>
    <property type="match status" value="1"/>
</dbReference>
<dbReference type="GO" id="GO:0051539">
    <property type="term" value="F:4 iron, 4 sulfur cluster binding"/>
    <property type="evidence" value="ECO:0007669"/>
    <property type="project" value="UniProtKB-KW"/>
</dbReference>
<dbReference type="UniPathway" id="UPA00653"/>
<dbReference type="EC" id="1.7.1.15" evidence="22"/>
<evidence type="ECO:0000256" key="15">
    <source>
        <dbReference type="PIRNR" id="PIRNR037149"/>
    </source>
</evidence>
<dbReference type="EMBL" id="JACIFF010000004">
    <property type="protein sequence ID" value="MBB4079164.1"/>
    <property type="molecule type" value="Genomic_DNA"/>
</dbReference>
<dbReference type="Gene3D" id="1.10.10.1100">
    <property type="entry name" value="BFD-like [2Fe-2S]-binding domain"/>
    <property type="match status" value="1"/>
</dbReference>
<evidence type="ECO:0000256" key="3">
    <source>
        <dbReference type="ARBA" id="ARBA00010429"/>
    </source>
</evidence>
<evidence type="ECO:0000256" key="14">
    <source>
        <dbReference type="ARBA" id="ARBA00034078"/>
    </source>
</evidence>
<proteinExistence type="inferred from homology"/>
<dbReference type="InterPro" id="IPR045854">
    <property type="entry name" value="NO2/SO3_Rdtase_4Fe4S_sf"/>
</dbReference>
<feature type="domain" description="NADH-rubredoxin oxidoreductase C-terminal" evidence="21">
    <location>
        <begin position="324"/>
        <end position="389"/>
    </location>
</feature>
<dbReference type="PRINTS" id="PR00368">
    <property type="entry name" value="FADPNR"/>
</dbReference>
<evidence type="ECO:0000259" key="21">
    <source>
        <dbReference type="Pfam" id="PF18267"/>
    </source>
</evidence>
<evidence type="ECO:0000256" key="2">
    <source>
        <dbReference type="ARBA" id="ARBA00005096"/>
    </source>
</evidence>
<name>A0A840E0V6_9BACT</name>
<keyword evidence="10 22" id="KW-0560">Oxidoreductase</keyword>
<dbReference type="InterPro" id="IPR041854">
    <property type="entry name" value="BFD-like_2Fe2S-bd_dom_sf"/>
</dbReference>
<dbReference type="InterPro" id="IPR006066">
    <property type="entry name" value="NO2/SO3_Rdtase_FeS/sirohaem_BS"/>
</dbReference>
<dbReference type="InterPro" id="IPR023753">
    <property type="entry name" value="FAD/NAD-binding_dom"/>
</dbReference>
<dbReference type="InterPro" id="IPR006067">
    <property type="entry name" value="NO2/SO3_Rdtase_4Fe4S_dom"/>
</dbReference>
<dbReference type="CDD" id="cd19944">
    <property type="entry name" value="NirB_Fer2_BFD-like_2"/>
    <property type="match status" value="1"/>
</dbReference>
<keyword evidence="6 15" id="KW-0285">Flavoprotein</keyword>
<evidence type="ECO:0000259" key="17">
    <source>
        <dbReference type="Pfam" id="PF01077"/>
    </source>
</evidence>
<feature type="binding site" evidence="16">
    <location>
        <position position="644"/>
    </location>
    <ligand>
        <name>[4Fe-4S] cluster</name>
        <dbReference type="ChEBI" id="CHEBI:49883"/>
    </ligand>
</feature>
<feature type="domain" description="Nitrite/Sulfite reductase ferredoxin-like" evidence="18">
    <location>
        <begin position="563"/>
        <end position="625"/>
    </location>
</feature>
<keyword evidence="23" id="KW-1185">Reference proteome</keyword>
<dbReference type="PANTHER" id="PTHR43809:SF1">
    <property type="entry name" value="NITRITE REDUCTASE (NADH) LARGE SUBUNIT"/>
    <property type="match status" value="1"/>
</dbReference>
<dbReference type="NCBIfam" id="TIGR02374">
    <property type="entry name" value="nitri_red_nirB"/>
    <property type="match status" value="1"/>
</dbReference>
<dbReference type="GO" id="GO:0046872">
    <property type="term" value="F:metal ion binding"/>
    <property type="evidence" value="ECO:0007669"/>
    <property type="project" value="UniProtKB-KW"/>
</dbReference>
<dbReference type="NCBIfam" id="NF011565">
    <property type="entry name" value="PRK14989.1"/>
    <property type="match status" value="1"/>
</dbReference>
<comment type="cofactor">
    <cofactor evidence="16">
        <name>siroheme</name>
        <dbReference type="ChEBI" id="CHEBI:60052"/>
    </cofactor>
    <text evidence="16">Binds 1 siroheme per subunit.</text>
</comment>
<feature type="domain" description="BFD-like [2Fe-2S]-binding" evidence="19">
    <location>
        <begin position="427"/>
        <end position="476"/>
    </location>
</feature>
<dbReference type="SUPFAM" id="SSF55124">
    <property type="entry name" value="Nitrite/Sulfite reductase N-terminal domain-like"/>
    <property type="match status" value="1"/>
</dbReference>
<evidence type="ECO:0000256" key="4">
    <source>
        <dbReference type="ARBA" id="ARBA00022485"/>
    </source>
</evidence>
<dbReference type="PRINTS" id="PR00397">
    <property type="entry name" value="SIROHAEM"/>
</dbReference>
<dbReference type="InterPro" id="IPR036136">
    <property type="entry name" value="Nit/Sulf_reduc_fer-like_dom_sf"/>
</dbReference>
<dbReference type="PANTHER" id="PTHR43809">
    <property type="entry name" value="NITRITE REDUCTASE (NADH) LARGE SUBUNIT"/>
    <property type="match status" value="1"/>
</dbReference>
<dbReference type="Pfam" id="PF01077">
    <property type="entry name" value="NIR_SIR"/>
    <property type="match status" value="1"/>
</dbReference>
<dbReference type="Pfam" id="PF04324">
    <property type="entry name" value="Fer2_BFD"/>
    <property type="match status" value="1"/>
</dbReference>
<evidence type="ECO:0000256" key="8">
    <source>
        <dbReference type="ARBA" id="ARBA00022723"/>
    </source>
</evidence>
<evidence type="ECO:0000256" key="13">
    <source>
        <dbReference type="ARBA" id="ARBA00023063"/>
    </source>
</evidence>
<dbReference type="GO" id="GO:0051537">
    <property type="term" value="F:2 iron, 2 sulfur cluster binding"/>
    <property type="evidence" value="ECO:0007669"/>
    <property type="project" value="UniProtKB-KW"/>
</dbReference>
<keyword evidence="13 15" id="KW-0534">Nitrate assimilation</keyword>
<evidence type="ECO:0000313" key="23">
    <source>
        <dbReference type="Proteomes" id="UP000576209"/>
    </source>
</evidence>
<feature type="binding site" evidence="16">
    <location>
        <position position="688"/>
    </location>
    <ligand>
        <name>[4Fe-4S] cluster</name>
        <dbReference type="ChEBI" id="CHEBI:49883"/>
    </ligand>
</feature>
<dbReference type="InterPro" id="IPR052034">
    <property type="entry name" value="NasD-like"/>
</dbReference>
<evidence type="ECO:0000259" key="18">
    <source>
        <dbReference type="Pfam" id="PF03460"/>
    </source>
</evidence>
<dbReference type="Gene3D" id="3.30.413.10">
    <property type="entry name" value="Sulfite Reductase Hemoprotein, domain 1"/>
    <property type="match status" value="1"/>
</dbReference>
<dbReference type="PRINTS" id="PR00411">
    <property type="entry name" value="PNDRDTASEI"/>
</dbReference>
<dbReference type="InterPro" id="IPR007419">
    <property type="entry name" value="BFD-like_2Fe2S-bd_dom"/>
</dbReference>
<dbReference type="GO" id="GO:0106316">
    <property type="term" value="F:nitrite reductase (NADH) activity"/>
    <property type="evidence" value="ECO:0007669"/>
    <property type="project" value="UniProtKB-EC"/>
</dbReference>
<dbReference type="GO" id="GO:0020037">
    <property type="term" value="F:heme binding"/>
    <property type="evidence" value="ECO:0007669"/>
    <property type="project" value="InterPro"/>
</dbReference>
<feature type="binding site" description="axial binding residue" evidence="16">
    <location>
        <position position="688"/>
    </location>
    <ligand>
        <name>siroheme</name>
        <dbReference type="ChEBI" id="CHEBI:60052"/>
    </ligand>
    <ligandPart>
        <name>Fe</name>
        <dbReference type="ChEBI" id="CHEBI:18248"/>
    </ligandPart>
</feature>
<feature type="binding site" evidence="16">
    <location>
        <position position="684"/>
    </location>
    <ligand>
        <name>[4Fe-4S] cluster</name>
        <dbReference type="ChEBI" id="CHEBI:49883"/>
    </ligand>
</feature>
<organism evidence="22 23">
    <name type="scientific">Neolewinella aquimaris</name>
    <dbReference type="NCBI Taxonomy" id="1835722"/>
    <lineage>
        <taxon>Bacteria</taxon>
        <taxon>Pseudomonadati</taxon>
        <taxon>Bacteroidota</taxon>
        <taxon>Saprospiria</taxon>
        <taxon>Saprospirales</taxon>
        <taxon>Lewinellaceae</taxon>
        <taxon>Neolewinella</taxon>
    </lineage>
</organism>
<evidence type="ECO:0000256" key="5">
    <source>
        <dbReference type="ARBA" id="ARBA00022617"/>
    </source>
</evidence>
<dbReference type="Pfam" id="PF03460">
    <property type="entry name" value="NIR_SIR_ferr"/>
    <property type="match status" value="1"/>
</dbReference>
<keyword evidence="7" id="KW-0001">2Fe-2S</keyword>
<comment type="pathway">
    <text evidence="2">Nitrogen metabolism; nitrate reduction (assimilation).</text>
</comment>
<evidence type="ECO:0000256" key="10">
    <source>
        <dbReference type="ARBA" id="ARBA00023002"/>
    </source>
</evidence>
<keyword evidence="8 16" id="KW-0479">Metal-binding</keyword>
<evidence type="ECO:0000256" key="9">
    <source>
        <dbReference type="ARBA" id="ARBA00022827"/>
    </source>
</evidence>
<dbReference type="RefSeq" id="WP_183495424.1">
    <property type="nucleotide sequence ID" value="NZ_JACIFF010000004.1"/>
</dbReference>
<evidence type="ECO:0000256" key="1">
    <source>
        <dbReference type="ARBA" id="ARBA00001974"/>
    </source>
</evidence>
<keyword evidence="4 16" id="KW-0004">4Fe-4S</keyword>
<keyword evidence="11 16" id="KW-0408">Iron</keyword>
<dbReference type="Gene3D" id="3.50.50.60">
    <property type="entry name" value="FAD/NAD(P)-binding domain"/>
    <property type="match status" value="2"/>
</dbReference>
<dbReference type="Pfam" id="PF07992">
    <property type="entry name" value="Pyr_redox_2"/>
    <property type="match status" value="1"/>
</dbReference>
<feature type="domain" description="Nitrite/sulphite reductase 4Fe-4S" evidence="17">
    <location>
        <begin position="635"/>
        <end position="760"/>
    </location>
</feature>
<dbReference type="GO" id="GO:0050660">
    <property type="term" value="F:flavin adenine dinucleotide binding"/>
    <property type="evidence" value="ECO:0007669"/>
    <property type="project" value="UniProtKB-UniRule"/>
</dbReference>
<evidence type="ECO:0000259" key="19">
    <source>
        <dbReference type="Pfam" id="PF04324"/>
    </source>
</evidence>
<dbReference type="AlphaFoldDB" id="A0A840E0V6"/>